<evidence type="ECO:0000256" key="3">
    <source>
        <dbReference type="ARBA" id="ARBA00023242"/>
    </source>
</evidence>
<dbReference type="SUPFAM" id="SSF46955">
    <property type="entry name" value="Putative DNA-binding domain"/>
    <property type="match status" value="1"/>
</dbReference>
<sequence>MTKPTDIPRPLANTHTNRVPRPSIYPAARVTDIEDEDEFIELTGGSPDVSNRRTSIPVDRERKQETRELLAENFPYHLRQTIANPTHASFDQVRKVQHDKQRIKELIRRVGLRDDSVFLNKIGASDGQKSNAPEAIEESAGTKERSIFTKESSQEKHFAADLPKRLSQSVLKMVADYLYPSQLSKLAALSKEWRIKIHGLPVWRELCEEAGLVLTSDQIKDRGYKQPDYFRIALESSNVICEQCFRLTRSSGAFRALPVTIAESPVPTKVLMCRDCRVEYYLDLPEPVPDTVAPYTKGGIAVTPRMTKGEAMKAYLLTGSDVMSLPYEMGRNPYFSRQAPMYLFEEQHILRLARQVHGGDIGIAAAHSSLETVGRKAPDPQRDVIRHRRNLLRSLLHDKGLHLPEHAAICHIYTEHGVGDPVKIVEELQAVDWFHRFTNYDPSLDKAHLNQVKCRPHISHNRVAESEALDKSSQDEIMTEKEEEEDDHHKMAAVDGWLQDRLDQGLYDSYKRDPDGPEKPPKSIWPLLDQIDMGHKLLLFAAKRVFCSILKCVRQKGELDSVKLSKNEIRAMVDTPDQVSGVFSTSNTRKRKRSVEEGMGRDSSKDPAPRLSALLEHELGTNWDLKVLDKAMTMITACLS</sequence>
<feature type="region of interest" description="Disordered" evidence="4">
    <location>
        <begin position="460"/>
        <end position="489"/>
    </location>
</feature>
<feature type="region of interest" description="Disordered" evidence="4">
    <location>
        <begin position="43"/>
        <end position="63"/>
    </location>
</feature>
<dbReference type="Proteomes" id="UP000827284">
    <property type="component" value="Unassembled WGS sequence"/>
</dbReference>
<dbReference type="GO" id="GO:0005634">
    <property type="term" value="C:nucleus"/>
    <property type="evidence" value="ECO:0007669"/>
    <property type="project" value="UniProtKB-SubCell"/>
</dbReference>
<reference evidence="5" key="1">
    <citation type="submission" date="2021-11" db="EMBL/GenBank/DDBJ databases">
        <authorList>
            <person name="Herlambang A."/>
            <person name="Guo Y."/>
            <person name="Takashima Y."/>
            <person name="Nishizawa T."/>
        </authorList>
    </citation>
    <scope>NUCLEOTIDE SEQUENCE</scope>
    <source>
        <strain evidence="5">E1425</strain>
    </source>
</reference>
<comment type="subcellular location">
    <subcellularLocation>
        <location evidence="1">Nucleus</location>
    </subcellularLocation>
</comment>
<comment type="caution">
    <text evidence="5">The sequence shown here is derived from an EMBL/GenBank/DDBJ whole genome shotgun (WGS) entry which is preliminary data.</text>
</comment>
<dbReference type="InterPro" id="IPR037129">
    <property type="entry name" value="XPA_sf"/>
</dbReference>
<keyword evidence="3" id="KW-0539">Nucleus</keyword>
<feature type="region of interest" description="Disordered" evidence="4">
    <location>
        <begin position="124"/>
        <end position="147"/>
    </location>
</feature>
<feature type="region of interest" description="Disordered" evidence="4">
    <location>
        <begin position="1"/>
        <end position="20"/>
    </location>
</feature>
<dbReference type="InterPro" id="IPR009061">
    <property type="entry name" value="DNA-bd_dom_put_sf"/>
</dbReference>
<keyword evidence="6" id="KW-1185">Reference proteome</keyword>
<evidence type="ECO:0000256" key="1">
    <source>
        <dbReference type="ARBA" id="ARBA00004123"/>
    </source>
</evidence>
<protein>
    <recommendedName>
        <fullName evidence="7">F-box domain-containing protein</fullName>
    </recommendedName>
</protein>
<evidence type="ECO:0000256" key="2">
    <source>
        <dbReference type="ARBA" id="ARBA00022833"/>
    </source>
</evidence>
<dbReference type="OrthoDB" id="2406887at2759"/>
<evidence type="ECO:0000313" key="6">
    <source>
        <dbReference type="Proteomes" id="UP000827284"/>
    </source>
</evidence>
<accession>A0A9P3H115</accession>
<reference evidence="5" key="2">
    <citation type="journal article" date="2022" name="Microbiol. Resour. Announc.">
        <title>Whole-Genome Sequence of Entomortierella parvispora E1425, a Mucoromycotan Fungus Associated with Burkholderiaceae-Related Endosymbiotic Bacteria.</title>
        <authorList>
            <person name="Herlambang A."/>
            <person name="Guo Y."/>
            <person name="Takashima Y."/>
            <person name="Narisawa K."/>
            <person name="Ohta H."/>
            <person name="Nishizawa T."/>
        </authorList>
    </citation>
    <scope>NUCLEOTIDE SEQUENCE</scope>
    <source>
        <strain evidence="5">E1425</strain>
    </source>
</reference>
<gene>
    <name evidence="5" type="ORF">EMPS_00069</name>
</gene>
<feature type="compositionally biased region" description="Basic and acidic residues" evidence="4">
    <location>
        <begin position="462"/>
        <end position="480"/>
    </location>
</feature>
<dbReference type="Gene3D" id="3.90.530.10">
    <property type="entry name" value="XPA C-terminal domain"/>
    <property type="match status" value="1"/>
</dbReference>
<organism evidence="5 6">
    <name type="scientific">Entomortierella parvispora</name>
    <dbReference type="NCBI Taxonomy" id="205924"/>
    <lineage>
        <taxon>Eukaryota</taxon>
        <taxon>Fungi</taxon>
        <taxon>Fungi incertae sedis</taxon>
        <taxon>Mucoromycota</taxon>
        <taxon>Mortierellomycotina</taxon>
        <taxon>Mortierellomycetes</taxon>
        <taxon>Mortierellales</taxon>
        <taxon>Mortierellaceae</taxon>
        <taxon>Entomortierella</taxon>
    </lineage>
</organism>
<keyword evidence="2" id="KW-0862">Zinc</keyword>
<feature type="region of interest" description="Disordered" evidence="4">
    <location>
        <begin position="580"/>
        <end position="608"/>
    </location>
</feature>
<name>A0A9P3H115_9FUNG</name>
<feature type="compositionally biased region" description="Basic and acidic residues" evidence="4">
    <location>
        <begin position="594"/>
        <end position="608"/>
    </location>
</feature>
<proteinExistence type="predicted"/>
<evidence type="ECO:0008006" key="7">
    <source>
        <dbReference type="Google" id="ProtNLM"/>
    </source>
</evidence>
<dbReference type="EMBL" id="BQFW01000001">
    <property type="protein sequence ID" value="GJJ67723.1"/>
    <property type="molecule type" value="Genomic_DNA"/>
</dbReference>
<dbReference type="AlphaFoldDB" id="A0A9P3H115"/>
<dbReference type="InterPro" id="IPR036047">
    <property type="entry name" value="F-box-like_dom_sf"/>
</dbReference>
<evidence type="ECO:0000313" key="5">
    <source>
        <dbReference type="EMBL" id="GJJ67723.1"/>
    </source>
</evidence>
<evidence type="ECO:0000256" key="4">
    <source>
        <dbReference type="SAM" id="MobiDB-lite"/>
    </source>
</evidence>
<dbReference type="SUPFAM" id="SSF81383">
    <property type="entry name" value="F-box domain"/>
    <property type="match status" value="1"/>
</dbReference>
<dbReference type="CDD" id="cd21075">
    <property type="entry name" value="DBD_XPA-like"/>
    <property type="match status" value="1"/>
</dbReference>